<feature type="transmembrane region" description="Helical" evidence="4">
    <location>
        <begin position="1241"/>
        <end position="1258"/>
    </location>
</feature>
<feature type="domain" description="EGF-like" evidence="5">
    <location>
        <begin position="391"/>
        <end position="421"/>
    </location>
</feature>
<feature type="domain" description="EGF-like" evidence="5">
    <location>
        <begin position="731"/>
        <end position="760"/>
    </location>
</feature>
<dbReference type="InterPro" id="IPR006212">
    <property type="entry name" value="Furin_repeat"/>
</dbReference>
<protein>
    <recommendedName>
        <fullName evidence="5">EGF-like domain-containing protein</fullName>
    </recommendedName>
</protein>
<evidence type="ECO:0000313" key="6">
    <source>
        <dbReference type="EMBL" id="CAD8198000.1"/>
    </source>
</evidence>
<evidence type="ECO:0000256" key="2">
    <source>
        <dbReference type="ARBA" id="ARBA00022737"/>
    </source>
</evidence>
<feature type="domain" description="EGF-like" evidence="5">
    <location>
        <begin position="613"/>
        <end position="654"/>
    </location>
</feature>
<evidence type="ECO:0000313" key="7">
    <source>
        <dbReference type="Proteomes" id="UP000683925"/>
    </source>
</evidence>
<comment type="caution">
    <text evidence="6">The sequence shown here is derived from an EMBL/GenBank/DDBJ whole genome shotgun (WGS) entry which is preliminary data.</text>
</comment>
<keyword evidence="4" id="KW-0472">Membrane</keyword>
<keyword evidence="1" id="KW-0732">Signal</keyword>
<feature type="domain" description="EGF-like" evidence="5">
    <location>
        <begin position="666"/>
        <end position="698"/>
    </location>
</feature>
<feature type="transmembrane region" description="Helical" evidence="4">
    <location>
        <begin position="1135"/>
        <end position="1159"/>
    </location>
</feature>
<evidence type="ECO:0000256" key="3">
    <source>
        <dbReference type="ARBA" id="ARBA00023157"/>
    </source>
</evidence>
<name>A0A8S1XA98_PAROT</name>
<dbReference type="PANTHER" id="PTHR38934">
    <property type="entry name" value="HYPHALLY REGULATED CELL WALL PROTEIN 1"/>
    <property type="match status" value="1"/>
</dbReference>
<keyword evidence="4" id="KW-0812">Transmembrane</keyword>
<dbReference type="EMBL" id="CAJJDP010000115">
    <property type="protein sequence ID" value="CAD8198000.1"/>
    <property type="molecule type" value="Genomic_DNA"/>
</dbReference>
<accession>A0A8S1XA98</accession>
<sequence>MKNCIYIQENGQAFKISYTRGVLNFQLMIIFILLKCVSPTRLIYKNFFDSFTYVNNGNTKLSYIDWSILSKDVNHQKAVVLCGSKNILFLDNQSTQYNLLLHKSFNLEVHYQVTVQFQLWMLDNWINNPLLIYFDNEIIINDQYSCSPSATNICKGAQNDEVTTMSINVLHNRSSIQIVIFAQSGKMGISEFQLFIEECPSGCHSCDIVKCHTSVLLMQSFNSKMISAINSEGWMFSGTIQITIDNCHDLFYHKSSGYNLEKEIQLKDHWAVSLNLKVMIFNSGSTTISIKIDDIVVQQEIYTQGWISYSNSDLNYDGFWYYMTIKHVNIVQYIHTKSVIKITVLTTMASVYTSWAPWFGIRDFQLFIHPNYVCIDHNLNPFDGCFSFNYDCVQGCKSCVRGICMLCLDGWQYIEINKSCIPICGDNILTSQEECDDGNQNPYDGCHNCKFSCPLNCESCKFGKCLQRMNYYSLQNSQNECLPLNLVSNPQKREQYKLPICQTQSFSQYYSIGIPFYLEKEYKHSCSHNCYVCDFETCLKCKQNYILQDQLCINVLEKNDDEQYQYFVEIFYLKSIQEASDYLKKQRFNQIQFNFKYYQNYENNYPNLDYIEKCKNKVFSVCFECEIGYKLNVNGRACIPLCDDGMVVNQEICQNQNYQQLNGCFKCQLSCQMECLSCLNGICQVCLQGWQLVNGTCQQVCGDGLIAAISQEQCDDTNSIDGDGCSQCFFQCVPYCQYCISQKECLSCEEHFELIENQCKPICGDLYIVQGLEECDDGNQISYDGCDYCQFQCEFDCKSCVDRICIDNSNPQEEPTSNDPTPSTEQIDNNCNQGCLLCQEDICQECEKYQTLEDGQCIKCGNGYKSDDEFCDDGNTFNNDGCSNECIIEQGWDCNLSILQFSQCYQFTELSLKFLNQSFDSQHTSLTYTKKVKLNEFNQSFLDLMSIDIENIQKNQYNIKIEPVIPIILESVRDINYIITITFLEKIQDRPKLTVSIDASFLDENQILVPPGSSDIQLMIPQVMNFQQMEATAKLQVFGQSMMIGMGSFGAFLLLTGQFLQFLDILDVLQYQANLKYINVDYPQNLYIYFQSSEFVTLTPMLVKFKVVETFDLVISQQNLDSKGKFQEYEINADILTNIYGCILQIILCFIGCFFIYAYKLIFKKNCFSPFFHQKVKQAKSKILNYLAIKLYNFHRQLSQVQSKKLSSEAIILFRTNSWDLIFKVLLYLHSNTLKDNRQVISTSICITFLTSLVILLIQPFRRSKTIKNVKKQQLESIMLLKKLVFLLCLIYMQAQPLIQSLLLFFCQLFFVCVISCFQFIRSKFELLMILMNEAPIMAFTFVNITFCSDFSNYFTSNTKILIGFIQIGLLLVGLFGPIIKFFKQLINTIISFVKSNMKQKLKPKQLTLQFFQTYQL</sequence>
<dbReference type="OrthoDB" id="409374at2759"/>
<dbReference type="NCBIfam" id="TIGR02232">
    <property type="entry name" value="myxo_disulf_rpt"/>
    <property type="match status" value="3"/>
</dbReference>
<dbReference type="PANTHER" id="PTHR38934:SF6">
    <property type="entry name" value="CHROMOSOME UNDETERMINED SCAFFOLD_176, WHOLE GENOME SHOTGUN SEQUENCE"/>
    <property type="match status" value="1"/>
</dbReference>
<keyword evidence="3" id="KW-1015">Disulfide bond</keyword>
<evidence type="ECO:0000256" key="4">
    <source>
        <dbReference type="SAM" id="Phobius"/>
    </source>
</evidence>
<evidence type="ECO:0000256" key="1">
    <source>
        <dbReference type="ARBA" id="ARBA00022729"/>
    </source>
</evidence>
<dbReference type="OMA" id="EDICQEC"/>
<dbReference type="InterPro" id="IPR000742">
    <property type="entry name" value="EGF"/>
</dbReference>
<evidence type="ECO:0000259" key="5">
    <source>
        <dbReference type="SMART" id="SM00181"/>
    </source>
</evidence>
<dbReference type="Proteomes" id="UP000683925">
    <property type="component" value="Unassembled WGS sequence"/>
</dbReference>
<feature type="domain" description="EGF-like" evidence="5">
    <location>
        <begin position="837"/>
        <end position="872"/>
    </location>
</feature>
<keyword evidence="7" id="KW-1185">Reference proteome</keyword>
<keyword evidence="2" id="KW-0677">Repeat</keyword>
<feature type="transmembrane region" description="Helical" evidence="4">
    <location>
        <begin position="1301"/>
        <end position="1321"/>
    </location>
</feature>
<feature type="transmembrane region" description="Helical" evidence="4">
    <location>
        <begin position="1361"/>
        <end position="1383"/>
    </location>
</feature>
<dbReference type="SMART" id="SM00261">
    <property type="entry name" value="FU"/>
    <property type="match status" value="3"/>
</dbReference>
<dbReference type="SMART" id="SM00181">
    <property type="entry name" value="EGF"/>
    <property type="match status" value="5"/>
</dbReference>
<feature type="transmembrane region" description="Helical" evidence="4">
    <location>
        <begin position="1333"/>
        <end position="1355"/>
    </location>
</feature>
<dbReference type="Pfam" id="PF13948">
    <property type="entry name" value="DUF4215"/>
    <property type="match status" value="5"/>
</dbReference>
<feature type="transmembrane region" description="Helical" evidence="4">
    <location>
        <begin position="21"/>
        <end position="44"/>
    </location>
</feature>
<proteinExistence type="predicted"/>
<organism evidence="6 7">
    <name type="scientific">Paramecium octaurelia</name>
    <dbReference type="NCBI Taxonomy" id="43137"/>
    <lineage>
        <taxon>Eukaryota</taxon>
        <taxon>Sar</taxon>
        <taxon>Alveolata</taxon>
        <taxon>Ciliophora</taxon>
        <taxon>Intramacronucleata</taxon>
        <taxon>Oligohymenophorea</taxon>
        <taxon>Peniculida</taxon>
        <taxon>Parameciidae</taxon>
        <taxon>Paramecium</taxon>
    </lineage>
</organism>
<keyword evidence="4" id="KW-1133">Transmembrane helix</keyword>
<gene>
    <name evidence="6" type="ORF">POCTA_138.1.T1150192</name>
</gene>
<reference evidence="6" key="1">
    <citation type="submission" date="2021-01" db="EMBL/GenBank/DDBJ databases">
        <authorList>
            <consortium name="Genoscope - CEA"/>
            <person name="William W."/>
        </authorList>
    </citation>
    <scope>NUCLEOTIDE SEQUENCE</scope>
</reference>
<dbReference type="InterPro" id="IPR011936">
    <property type="entry name" value="Myxo_disulph_rpt"/>
</dbReference>